<keyword evidence="1" id="KW-0812">Transmembrane</keyword>
<protein>
    <recommendedName>
        <fullName evidence="4">DUF202 domain-containing protein</fullName>
    </recommendedName>
</protein>
<gene>
    <name evidence="2" type="ORF">V1633_16135</name>
</gene>
<feature type="transmembrane region" description="Helical" evidence="1">
    <location>
        <begin position="51"/>
        <end position="75"/>
    </location>
</feature>
<dbReference type="RefSeq" id="WP_331215123.1">
    <property type="nucleotide sequence ID" value="NZ_JAZGQK010000012.1"/>
</dbReference>
<keyword evidence="1" id="KW-0472">Membrane</keyword>
<evidence type="ECO:0000313" key="2">
    <source>
        <dbReference type="EMBL" id="MEE6260020.1"/>
    </source>
</evidence>
<organism evidence="2 3">
    <name type="scientific">Plantactinospora sonchi</name>
    <dbReference type="NCBI Taxonomy" id="1544735"/>
    <lineage>
        <taxon>Bacteria</taxon>
        <taxon>Bacillati</taxon>
        <taxon>Actinomycetota</taxon>
        <taxon>Actinomycetes</taxon>
        <taxon>Micromonosporales</taxon>
        <taxon>Micromonosporaceae</taxon>
        <taxon>Plantactinospora</taxon>
    </lineage>
</organism>
<keyword evidence="3" id="KW-1185">Reference proteome</keyword>
<accession>A0ABU7RU41</accession>
<evidence type="ECO:0000256" key="1">
    <source>
        <dbReference type="SAM" id="Phobius"/>
    </source>
</evidence>
<evidence type="ECO:0000313" key="3">
    <source>
        <dbReference type="Proteomes" id="UP001332243"/>
    </source>
</evidence>
<comment type="caution">
    <text evidence="2">The sequence shown here is derived from an EMBL/GenBank/DDBJ whole genome shotgun (WGS) entry which is preliminary data.</text>
</comment>
<dbReference type="EMBL" id="JAZGQK010000012">
    <property type="protein sequence ID" value="MEE6260020.1"/>
    <property type="molecule type" value="Genomic_DNA"/>
</dbReference>
<dbReference type="Proteomes" id="UP001332243">
    <property type="component" value="Unassembled WGS sequence"/>
</dbReference>
<reference evidence="2 3" key="1">
    <citation type="submission" date="2024-01" db="EMBL/GenBank/DDBJ databases">
        <title>Genome insights into Plantactinospora sonchi sp. nov.</title>
        <authorList>
            <person name="Wang L."/>
        </authorList>
    </citation>
    <scope>NUCLEOTIDE SEQUENCE [LARGE SCALE GENOMIC DNA]</scope>
    <source>
        <strain evidence="2 3">NEAU-QY2</strain>
    </source>
</reference>
<evidence type="ECO:0008006" key="4">
    <source>
        <dbReference type="Google" id="ProtNLM"/>
    </source>
</evidence>
<keyword evidence="1" id="KW-1133">Transmembrane helix</keyword>
<sequence>MSRRVTLGASSASPAATVWIASIRTLALTLDRVVRFLYRGRDISWLQTVHLYPAFTLLLAVGTLACLVVVAVRVFR</sequence>
<proteinExistence type="predicted"/>
<name>A0ABU7RU41_9ACTN</name>